<dbReference type="EMBL" id="WQKZ01000001">
    <property type="protein sequence ID" value="MVN74742.1"/>
    <property type="molecule type" value="Genomic_DNA"/>
</dbReference>
<accession>A0A7K1T8X0</accession>
<dbReference type="Proteomes" id="UP000441336">
    <property type="component" value="Unassembled WGS sequence"/>
</dbReference>
<dbReference type="Gene3D" id="3.30.530.80">
    <property type="match status" value="1"/>
</dbReference>
<dbReference type="AlphaFoldDB" id="A0A7K1T8X0"/>
<evidence type="ECO:0000313" key="4">
    <source>
        <dbReference type="Proteomes" id="UP000441336"/>
    </source>
</evidence>
<feature type="chain" id="PRO_5029884708" evidence="1">
    <location>
        <begin position="20"/>
        <end position="198"/>
    </location>
</feature>
<name>A0A7K1T8X0_9BACT</name>
<sequence>MKFFLLMLALVGVFTSAQAQTQLKLPKLHGWVNPLPIDSATGKVMYRAVVQVPGASTTELYARAKKWFAAAPSTTKMPLEVDDAAGGKLVGKTGELVMQNFLGANVQVPLWRTITIQVRPGRFRYQITDFAFDSGKGASAVTPLENYLTPNALTFDDAGYPKPVLQSTIGAVQRSGRQQAAAIRQSVSGKASGDNDNW</sequence>
<keyword evidence="1" id="KW-0732">Signal</keyword>
<reference evidence="3 4" key="1">
    <citation type="submission" date="2019-12" db="EMBL/GenBank/DDBJ databases">
        <title>Hymenobacter sp. HMF4947 Genome sequencing and assembly.</title>
        <authorList>
            <person name="Kang H."/>
            <person name="Cha I."/>
            <person name="Kim H."/>
            <person name="Joh K."/>
        </authorList>
    </citation>
    <scope>NUCLEOTIDE SEQUENCE [LARGE SCALE GENOMIC DNA]</scope>
    <source>
        <strain evidence="3 4">HMF4947</strain>
    </source>
</reference>
<evidence type="ECO:0000313" key="3">
    <source>
        <dbReference type="EMBL" id="MVN74742.1"/>
    </source>
</evidence>
<keyword evidence="4" id="KW-1185">Reference proteome</keyword>
<evidence type="ECO:0000259" key="2">
    <source>
        <dbReference type="Pfam" id="PF14730"/>
    </source>
</evidence>
<feature type="signal peptide" evidence="1">
    <location>
        <begin position="1"/>
        <end position="19"/>
    </location>
</feature>
<gene>
    <name evidence="3" type="ORF">GO988_00205</name>
</gene>
<proteinExistence type="predicted"/>
<dbReference type="Pfam" id="PF14730">
    <property type="entry name" value="DUF4468"/>
    <property type="match status" value="1"/>
</dbReference>
<dbReference type="InterPro" id="IPR027823">
    <property type="entry name" value="DUF4468"/>
</dbReference>
<feature type="domain" description="DUF4468" evidence="2">
    <location>
        <begin position="46"/>
        <end position="132"/>
    </location>
</feature>
<organism evidence="3 4">
    <name type="scientific">Hymenobacter ginkgonis</name>
    <dbReference type="NCBI Taxonomy" id="2682976"/>
    <lineage>
        <taxon>Bacteria</taxon>
        <taxon>Pseudomonadati</taxon>
        <taxon>Bacteroidota</taxon>
        <taxon>Cytophagia</taxon>
        <taxon>Cytophagales</taxon>
        <taxon>Hymenobacteraceae</taxon>
        <taxon>Hymenobacter</taxon>
    </lineage>
</organism>
<comment type="caution">
    <text evidence="3">The sequence shown here is derived from an EMBL/GenBank/DDBJ whole genome shotgun (WGS) entry which is preliminary data.</text>
</comment>
<protein>
    <submittedName>
        <fullName evidence="3">DUF4468 domain-containing protein</fullName>
    </submittedName>
</protein>
<evidence type="ECO:0000256" key="1">
    <source>
        <dbReference type="SAM" id="SignalP"/>
    </source>
</evidence>